<name>X1QAS3_9ZZZZ</name>
<dbReference type="AlphaFoldDB" id="X1QAS3"/>
<dbReference type="EMBL" id="BARV01036242">
    <property type="protein sequence ID" value="GAI51911.1"/>
    <property type="molecule type" value="Genomic_DNA"/>
</dbReference>
<protein>
    <submittedName>
        <fullName evidence="1">Uncharacterized protein</fullName>
    </submittedName>
</protein>
<sequence length="97" mass="10837">AAGMKVYAFNTPLDYYLSERPQPPPPEFMKLHAEAEYSLDGGSWQKAGPSGIGFLEDGMRHSWTHLDPVPKGTKQITFVITKLGDWEGSLEFKIPLD</sequence>
<proteinExistence type="predicted"/>
<reference evidence="1" key="1">
    <citation type="journal article" date="2014" name="Front. Microbiol.">
        <title>High frequency of phylogenetically diverse reductive dehalogenase-homologous genes in deep subseafloor sedimentary metagenomes.</title>
        <authorList>
            <person name="Kawai M."/>
            <person name="Futagami T."/>
            <person name="Toyoda A."/>
            <person name="Takaki Y."/>
            <person name="Nishi S."/>
            <person name="Hori S."/>
            <person name="Arai W."/>
            <person name="Tsubouchi T."/>
            <person name="Morono Y."/>
            <person name="Uchiyama I."/>
            <person name="Ito T."/>
            <person name="Fujiyama A."/>
            <person name="Inagaki F."/>
            <person name="Takami H."/>
        </authorList>
    </citation>
    <scope>NUCLEOTIDE SEQUENCE</scope>
    <source>
        <strain evidence="1">Expedition CK06-06</strain>
    </source>
</reference>
<comment type="caution">
    <text evidence="1">The sequence shown here is derived from an EMBL/GenBank/DDBJ whole genome shotgun (WGS) entry which is preliminary data.</text>
</comment>
<evidence type="ECO:0000313" key="1">
    <source>
        <dbReference type="EMBL" id="GAI51911.1"/>
    </source>
</evidence>
<feature type="non-terminal residue" evidence="1">
    <location>
        <position position="1"/>
    </location>
</feature>
<gene>
    <name evidence="1" type="ORF">S06H3_56353</name>
</gene>
<accession>X1QAS3</accession>
<organism evidence="1">
    <name type="scientific">marine sediment metagenome</name>
    <dbReference type="NCBI Taxonomy" id="412755"/>
    <lineage>
        <taxon>unclassified sequences</taxon>
        <taxon>metagenomes</taxon>
        <taxon>ecological metagenomes</taxon>
    </lineage>
</organism>